<keyword evidence="10" id="KW-1185">Reference proteome</keyword>
<feature type="transmembrane region" description="Helical" evidence="7">
    <location>
        <begin position="141"/>
        <end position="164"/>
    </location>
</feature>
<name>A0AAW9S610_9HYPH</name>
<evidence type="ECO:0000256" key="1">
    <source>
        <dbReference type="ARBA" id="ARBA00004651"/>
    </source>
</evidence>
<keyword evidence="5 7" id="KW-0472">Membrane</keyword>
<sequence>MIDALLLLVFPAAMALGACCDLFAMKIPNRLTLGFAALFPVAALAAGLPVEVIGHHLIAGAGMLLLAFALFGMGWIGGGDAKLVAATALWVGWPALLPLLIWASLLGGILTMSLLAARRVPLPAALGRMDWLVRLHDARQGIPYGIALAGAGLVVYPQTVWMAVFA</sequence>
<evidence type="ECO:0000256" key="2">
    <source>
        <dbReference type="ARBA" id="ARBA00022475"/>
    </source>
</evidence>
<reference evidence="9 10" key="1">
    <citation type="submission" date="2024-02" db="EMBL/GenBank/DDBJ databases">
        <title>Genome analysis and characterization of Microbaculum marinisediminis sp. nov., isolated from marine sediment.</title>
        <authorList>
            <person name="Du Z.-J."/>
            <person name="Ye Y.-Q."/>
            <person name="Zhang Z.-R."/>
            <person name="Yuan S.-M."/>
            <person name="Zhang X.-Y."/>
        </authorList>
    </citation>
    <scope>NUCLEOTIDE SEQUENCE [LARGE SCALE GENOMIC DNA]</scope>
    <source>
        <strain evidence="9 10">SDUM1044001</strain>
    </source>
</reference>
<dbReference type="GO" id="GO:0004190">
    <property type="term" value="F:aspartic-type endopeptidase activity"/>
    <property type="evidence" value="ECO:0007669"/>
    <property type="project" value="UniProtKB-EC"/>
</dbReference>
<dbReference type="Proteomes" id="UP001378188">
    <property type="component" value="Unassembled WGS sequence"/>
</dbReference>
<comment type="caution">
    <text evidence="9">The sequence shown here is derived from an EMBL/GenBank/DDBJ whole genome shotgun (WGS) entry which is preliminary data.</text>
</comment>
<gene>
    <name evidence="9" type="ORF">V3328_26310</name>
</gene>
<comment type="similarity">
    <text evidence="6">Belongs to the peptidase A24 family.</text>
</comment>
<dbReference type="EMBL" id="JAZHOF010000016">
    <property type="protein sequence ID" value="MEJ8575016.1"/>
    <property type="molecule type" value="Genomic_DNA"/>
</dbReference>
<dbReference type="InterPro" id="IPR052218">
    <property type="entry name" value="Preflagellin_Peptidase"/>
</dbReference>
<dbReference type="GO" id="GO:0005886">
    <property type="term" value="C:plasma membrane"/>
    <property type="evidence" value="ECO:0007669"/>
    <property type="project" value="UniProtKB-SubCell"/>
</dbReference>
<evidence type="ECO:0000313" key="10">
    <source>
        <dbReference type="Proteomes" id="UP001378188"/>
    </source>
</evidence>
<evidence type="ECO:0000256" key="3">
    <source>
        <dbReference type="ARBA" id="ARBA00022692"/>
    </source>
</evidence>
<dbReference type="RefSeq" id="WP_340332715.1">
    <property type="nucleotide sequence ID" value="NZ_JAZHOF010000016.1"/>
</dbReference>
<evidence type="ECO:0000256" key="4">
    <source>
        <dbReference type="ARBA" id="ARBA00022989"/>
    </source>
</evidence>
<dbReference type="Pfam" id="PF01478">
    <property type="entry name" value="Peptidase_A24"/>
    <property type="match status" value="1"/>
</dbReference>
<feature type="transmembrane region" description="Helical" evidence="7">
    <location>
        <begin position="33"/>
        <end position="50"/>
    </location>
</feature>
<evidence type="ECO:0000256" key="5">
    <source>
        <dbReference type="ARBA" id="ARBA00023136"/>
    </source>
</evidence>
<dbReference type="AlphaFoldDB" id="A0AAW9S610"/>
<dbReference type="PANTHER" id="PTHR36506:SF1">
    <property type="entry name" value="PREFLAGELLIN PEPTIDASE"/>
    <property type="match status" value="1"/>
</dbReference>
<accession>A0AAW9S610</accession>
<keyword evidence="2" id="KW-1003">Cell membrane</keyword>
<feature type="transmembrane region" description="Helical" evidence="7">
    <location>
        <begin position="57"/>
        <end position="76"/>
    </location>
</feature>
<dbReference type="PANTHER" id="PTHR36506">
    <property type="entry name" value="PREFLAGELLIN PEPTIDASE"/>
    <property type="match status" value="1"/>
</dbReference>
<dbReference type="EC" id="3.4.23.43" evidence="9"/>
<keyword evidence="3 7" id="KW-0812">Transmembrane</keyword>
<evidence type="ECO:0000259" key="8">
    <source>
        <dbReference type="Pfam" id="PF01478"/>
    </source>
</evidence>
<proteinExistence type="inferred from homology"/>
<dbReference type="InterPro" id="IPR000045">
    <property type="entry name" value="Prepilin_IV_endopep_pep"/>
</dbReference>
<comment type="subcellular location">
    <subcellularLocation>
        <location evidence="1">Cell membrane</location>
        <topology evidence="1">Multi-pass membrane protein</topology>
    </subcellularLocation>
</comment>
<protein>
    <submittedName>
        <fullName evidence="9">Prepilin peptidase</fullName>
        <ecNumber evidence="9">3.4.23.43</ecNumber>
    </submittedName>
</protein>
<evidence type="ECO:0000313" key="9">
    <source>
        <dbReference type="EMBL" id="MEJ8575016.1"/>
    </source>
</evidence>
<keyword evidence="4 7" id="KW-1133">Transmembrane helix</keyword>
<feature type="domain" description="Prepilin type IV endopeptidase peptidase" evidence="8">
    <location>
        <begin position="8"/>
        <end position="111"/>
    </location>
</feature>
<keyword evidence="9" id="KW-0378">Hydrolase</keyword>
<evidence type="ECO:0000256" key="6">
    <source>
        <dbReference type="RuleBase" id="RU003793"/>
    </source>
</evidence>
<evidence type="ECO:0000256" key="7">
    <source>
        <dbReference type="SAM" id="Phobius"/>
    </source>
</evidence>
<dbReference type="Gene3D" id="1.20.120.1220">
    <property type="match status" value="1"/>
</dbReference>
<dbReference type="InterPro" id="IPR014032">
    <property type="entry name" value="Peptidase_A24A_bac"/>
</dbReference>
<feature type="transmembrane region" description="Helical" evidence="7">
    <location>
        <begin position="96"/>
        <end position="120"/>
    </location>
</feature>
<organism evidence="9 10">
    <name type="scientific">Microbaculum marinum</name>
    <dbReference type="NCBI Taxonomy" id="1764581"/>
    <lineage>
        <taxon>Bacteria</taxon>
        <taxon>Pseudomonadati</taxon>
        <taxon>Pseudomonadota</taxon>
        <taxon>Alphaproteobacteria</taxon>
        <taxon>Hyphomicrobiales</taxon>
        <taxon>Tepidamorphaceae</taxon>
        <taxon>Microbaculum</taxon>
    </lineage>
</organism>
<dbReference type="PRINTS" id="PR00864">
    <property type="entry name" value="PREPILNPTASE"/>
</dbReference>